<evidence type="ECO:0000313" key="4">
    <source>
        <dbReference type="EMBL" id="MBO1077754.1"/>
    </source>
</evidence>
<reference evidence="4 5" key="1">
    <citation type="submission" date="2020-09" db="EMBL/GenBank/DDBJ databases">
        <title>Roseomonas.</title>
        <authorList>
            <person name="Zhu W."/>
        </authorList>
    </citation>
    <scope>NUCLEOTIDE SEQUENCE [LARGE SCALE GENOMIC DNA]</scope>
    <source>
        <strain evidence="4 5">573</strain>
    </source>
</reference>
<keyword evidence="1 4" id="KW-0378">Hydrolase</keyword>
<dbReference type="PANTHER" id="PTHR43283">
    <property type="entry name" value="BETA-LACTAMASE-RELATED"/>
    <property type="match status" value="1"/>
</dbReference>
<dbReference type="Proteomes" id="UP001518989">
    <property type="component" value="Unassembled WGS sequence"/>
</dbReference>
<proteinExistence type="predicted"/>
<dbReference type="InterPro" id="IPR001466">
    <property type="entry name" value="Beta-lactam-related"/>
</dbReference>
<name>A0ABS3KJV4_9PROT</name>
<accession>A0ABS3KJV4</accession>
<dbReference type="Gene3D" id="3.40.710.10">
    <property type="entry name" value="DD-peptidase/beta-lactamase superfamily"/>
    <property type="match status" value="1"/>
</dbReference>
<evidence type="ECO:0000256" key="1">
    <source>
        <dbReference type="ARBA" id="ARBA00022801"/>
    </source>
</evidence>
<protein>
    <submittedName>
        <fullName evidence="4">Serine hydrolase</fullName>
    </submittedName>
</protein>
<comment type="caution">
    <text evidence="4">The sequence shown here is derived from an EMBL/GenBank/DDBJ whole genome shotgun (WGS) entry which is preliminary data.</text>
</comment>
<dbReference type="GO" id="GO:0016787">
    <property type="term" value="F:hydrolase activity"/>
    <property type="evidence" value="ECO:0007669"/>
    <property type="project" value="UniProtKB-KW"/>
</dbReference>
<dbReference type="SUPFAM" id="SSF56601">
    <property type="entry name" value="beta-lactamase/transpeptidase-like"/>
    <property type="match status" value="1"/>
</dbReference>
<organism evidence="4 5">
    <name type="scientific">Roseomonas haemaphysalidis</name>
    <dbReference type="NCBI Taxonomy" id="2768162"/>
    <lineage>
        <taxon>Bacteria</taxon>
        <taxon>Pseudomonadati</taxon>
        <taxon>Pseudomonadota</taxon>
        <taxon>Alphaproteobacteria</taxon>
        <taxon>Acetobacterales</taxon>
        <taxon>Roseomonadaceae</taxon>
        <taxon>Roseomonas</taxon>
    </lineage>
</organism>
<dbReference type="EMBL" id="JACTNG010000001">
    <property type="protein sequence ID" value="MBO1077754.1"/>
    <property type="molecule type" value="Genomic_DNA"/>
</dbReference>
<dbReference type="InterPro" id="IPR050789">
    <property type="entry name" value="Diverse_Enzym_Activities"/>
</dbReference>
<evidence type="ECO:0000259" key="3">
    <source>
        <dbReference type="Pfam" id="PF00144"/>
    </source>
</evidence>
<evidence type="ECO:0000313" key="5">
    <source>
        <dbReference type="Proteomes" id="UP001518989"/>
    </source>
</evidence>
<evidence type="ECO:0000256" key="2">
    <source>
        <dbReference type="SAM" id="MobiDB-lite"/>
    </source>
</evidence>
<feature type="domain" description="Beta-lactamase-related" evidence="3">
    <location>
        <begin position="42"/>
        <end position="116"/>
    </location>
</feature>
<dbReference type="PANTHER" id="PTHR43283:SF11">
    <property type="entry name" value="BETA-LACTAMASE-RELATED DOMAIN-CONTAINING PROTEIN"/>
    <property type="match status" value="1"/>
</dbReference>
<gene>
    <name evidence="4" type="ORF">IAI61_01830</name>
</gene>
<keyword evidence="5" id="KW-1185">Reference proteome</keyword>
<feature type="region of interest" description="Disordered" evidence="2">
    <location>
        <begin position="46"/>
        <end position="66"/>
    </location>
</feature>
<dbReference type="Pfam" id="PF00144">
    <property type="entry name" value="Beta-lactamase"/>
    <property type="match status" value="1"/>
</dbReference>
<sequence>MAAFCQALLHYGKLNGCRFLSLRTLELALQDVTGSRLVEKKGKPMHFAMGPRTRGTTPTSDEFGDTASPRAFGHTGAGSSLCWADPATGIHLAYIANARSPERFHSERLRAVNKAVQATI</sequence>
<dbReference type="InterPro" id="IPR012338">
    <property type="entry name" value="Beta-lactam/transpept-like"/>
</dbReference>